<gene>
    <name evidence="1" type="ORF">ACFPET_12490</name>
</gene>
<accession>A0ABV8U041</accession>
<dbReference type="RefSeq" id="WP_380621449.1">
    <property type="nucleotide sequence ID" value="NZ_JBHSDK010000015.1"/>
</dbReference>
<protein>
    <recommendedName>
        <fullName evidence="3">Head-to-tail adaptor</fullName>
    </recommendedName>
</protein>
<dbReference type="Proteomes" id="UP001595823">
    <property type="component" value="Unassembled WGS sequence"/>
</dbReference>
<sequence length="123" mass="13169">MAQAALDEASALAREYGHAAWEPGTVPPLAANLVARAVARYLRNPADYSRSRSGDEVVEWAGEAGGLDFTTEERRLLRSLSGRGVIASVPVIAWRSQPVEETGRVPVSGGEKPFPYYSGGGPW</sequence>
<proteinExistence type="predicted"/>
<evidence type="ECO:0000313" key="2">
    <source>
        <dbReference type="Proteomes" id="UP001595823"/>
    </source>
</evidence>
<comment type="caution">
    <text evidence="1">The sequence shown here is derived from an EMBL/GenBank/DDBJ whole genome shotgun (WGS) entry which is preliminary data.</text>
</comment>
<name>A0ABV8U041_9ACTN</name>
<reference evidence="2" key="1">
    <citation type="journal article" date="2019" name="Int. J. Syst. Evol. Microbiol.">
        <title>The Global Catalogue of Microorganisms (GCM) 10K type strain sequencing project: providing services to taxonomists for standard genome sequencing and annotation.</title>
        <authorList>
            <consortium name="The Broad Institute Genomics Platform"/>
            <consortium name="The Broad Institute Genome Sequencing Center for Infectious Disease"/>
            <person name="Wu L."/>
            <person name="Ma J."/>
        </authorList>
    </citation>
    <scope>NUCLEOTIDE SEQUENCE [LARGE SCALE GENOMIC DNA]</scope>
    <source>
        <strain evidence="2">IBRC-M 10908</strain>
    </source>
</reference>
<organism evidence="1 2">
    <name type="scientific">Salininema proteolyticum</name>
    <dbReference type="NCBI Taxonomy" id="1607685"/>
    <lineage>
        <taxon>Bacteria</taxon>
        <taxon>Bacillati</taxon>
        <taxon>Actinomycetota</taxon>
        <taxon>Actinomycetes</taxon>
        <taxon>Glycomycetales</taxon>
        <taxon>Glycomycetaceae</taxon>
        <taxon>Salininema</taxon>
    </lineage>
</organism>
<evidence type="ECO:0000313" key="1">
    <source>
        <dbReference type="EMBL" id="MFC4336023.1"/>
    </source>
</evidence>
<evidence type="ECO:0008006" key="3">
    <source>
        <dbReference type="Google" id="ProtNLM"/>
    </source>
</evidence>
<dbReference type="EMBL" id="JBHSDK010000015">
    <property type="protein sequence ID" value="MFC4336023.1"/>
    <property type="molecule type" value="Genomic_DNA"/>
</dbReference>
<keyword evidence="2" id="KW-1185">Reference proteome</keyword>